<evidence type="ECO:0000256" key="3">
    <source>
        <dbReference type="ARBA" id="ARBA00023125"/>
    </source>
</evidence>
<evidence type="ECO:0000256" key="2">
    <source>
        <dbReference type="ARBA" id="ARBA00023015"/>
    </source>
</evidence>
<feature type="domain" description="Response regulatory" evidence="7">
    <location>
        <begin position="4"/>
        <end position="120"/>
    </location>
</feature>
<dbReference type="PANTHER" id="PTHR43214:SF41">
    <property type="entry name" value="NITRATE_NITRITE RESPONSE REGULATOR PROTEIN NARP"/>
    <property type="match status" value="1"/>
</dbReference>
<evidence type="ECO:0000256" key="4">
    <source>
        <dbReference type="ARBA" id="ARBA00023163"/>
    </source>
</evidence>
<keyword evidence="2" id="KW-0805">Transcription regulation</keyword>
<name>A0A2S0PFH6_9NEIS</name>
<dbReference type="Pfam" id="PF00072">
    <property type="entry name" value="Response_reg"/>
    <property type="match status" value="1"/>
</dbReference>
<dbReference type="PROSITE" id="PS50043">
    <property type="entry name" value="HTH_LUXR_2"/>
    <property type="match status" value="1"/>
</dbReference>
<dbReference type="InterPro" id="IPR058245">
    <property type="entry name" value="NreC/VraR/RcsB-like_REC"/>
</dbReference>
<dbReference type="KEGG" id="maer:DAI18_15100"/>
<dbReference type="GO" id="GO:0000160">
    <property type="term" value="P:phosphorelay signal transduction system"/>
    <property type="evidence" value="ECO:0007669"/>
    <property type="project" value="InterPro"/>
</dbReference>
<dbReference type="SUPFAM" id="SSF52172">
    <property type="entry name" value="CheY-like"/>
    <property type="match status" value="1"/>
</dbReference>
<dbReference type="InterPro" id="IPR001789">
    <property type="entry name" value="Sig_transdc_resp-reg_receiver"/>
</dbReference>
<protein>
    <submittedName>
        <fullName evidence="8">DNA-binding response regulator</fullName>
    </submittedName>
</protein>
<dbReference type="SMART" id="SM00448">
    <property type="entry name" value="REC"/>
    <property type="match status" value="1"/>
</dbReference>
<sequence>MLISVILIDDHPVMRYALRHMIEEQGRFNVLGEAEDASRGFELIRTHFPDVVLLDLFLPDINGLDLIYKISVLPRPPRILVLSGQDERLYSNRVMSAGAHGYVSKSKGIQEIKNALVMVAGGYSCFPIASLYVGPEQKADRDLLSCLTKREMTVLIGLVRGQSNKEIADSLFLSQKTISSYKVRILEKLHLHTLADMINFAIKNKLIESERWQR</sequence>
<dbReference type="EMBL" id="CP028519">
    <property type="protein sequence ID" value="AVY96126.1"/>
    <property type="molecule type" value="Genomic_DNA"/>
</dbReference>
<keyword evidence="9" id="KW-1185">Reference proteome</keyword>
<dbReference type="InterPro" id="IPR011006">
    <property type="entry name" value="CheY-like_superfamily"/>
</dbReference>
<dbReference type="Gene3D" id="3.40.50.2300">
    <property type="match status" value="1"/>
</dbReference>
<feature type="modified residue" description="4-aspartylphosphate" evidence="5">
    <location>
        <position position="55"/>
    </location>
</feature>
<dbReference type="Proteomes" id="UP000244173">
    <property type="component" value="Chromosome"/>
</dbReference>
<gene>
    <name evidence="8" type="ORF">DAI18_15100</name>
</gene>
<dbReference type="STRING" id="1122240.GCA_000620105_02044"/>
<dbReference type="GO" id="GO:0006355">
    <property type="term" value="P:regulation of DNA-templated transcription"/>
    <property type="evidence" value="ECO:0007669"/>
    <property type="project" value="InterPro"/>
</dbReference>
<dbReference type="SMART" id="SM00421">
    <property type="entry name" value="HTH_LUXR"/>
    <property type="match status" value="1"/>
</dbReference>
<dbReference type="SUPFAM" id="SSF46894">
    <property type="entry name" value="C-terminal effector domain of the bipartite response regulators"/>
    <property type="match status" value="1"/>
</dbReference>
<feature type="domain" description="HTH luxR-type" evidence="6">
    <location>
        <begin position="140"/>
        <end position="205"/>
    </location>
</feature>
<dbReference type="PRINTS" id="PR00038">
    <property type="entry name" value="HTHLUXR"/>
</dbReference>
<dbReference type="CDD" id="cd17535">
    <property type="entry name" value="REC_NarL-like"/>
    <property type="match status" value="1"/>
</dbReference>
<dbReference type="GO" id="GO:0003677">
    <property type="term" value="F:DNA binding"/>
    <property type="evidence" value="ECO:0007669"/>
    <property type="project" value="UniProtKB-KW"/>
</dbReference>
<keyword evidence="3 8" id="KW-0238">DNA-binding</keyword>
<keyword evidence="1 5" id="KW-0597">Phosphoprotein</keyword>
<evidence type="ECO:0000256" key="5">
    <source>
        <dbReference type="PROSITE-ProRule" id="PRU00169"/>
    </source>
</evidence>
<organism evidence="8 9">
    <name type="scientific">Microvirgula aerodenitrificans</name>
    <dbReference type="NCBI Taxonomy" id="57480"/>
    <lineage>
        <taxon>Bacteria</taxon>
        <taxon>Pseudomonadati</taxon>
        <taxon>Pseudomonadota</taxon>
        <taxon>Betaproteobacteria</taxon>
        <taxon>Neisseriales</taxon>
        <taxon>Aquaspirillaceae</taxon>
        <taxon>Microvirgula</taxon>
    </lineage>
</organism>
<evidence type="ECO:0000259" key="7">
    <source>
        <dbReference type="PROSITE" id="PS50110"/>
    </source>
</evidence>
<proteinExistence type="predicted"/>
<evidence type="ECO:0000256" key="1">
    <source>
        <dbReference type="ARBA" id="ARBA00022553"/>
    </source>
</evidence>
<dbReference type="AlphaFoldDB" id="A0A2S0PFH6"/>
<evidence type="ECO:0000313" key="9">
    <source>
        <dbReference type="Proteomes" id="UP000244173"/>
    </source>
</evidence>
<accession>A0A2S0PFH6</accession>
<dbReference type="Pfam" id="PF00196">
    <property type="entry name" value="GerE"/>
    <property type="match status" value="1"/>
</dbReference>
<dbReference type="InterPro" id="IPR016032">
    <property type="entry name" value="Sig_transdc_resp-reg_C-effctor"/>
</dbReference>
<dbReference type="PANTHER" id="PTHR43214">
    <property type="entry name" value="TWO-COMPONENT RESPONSE REGULATOR"/>
    <property type="match status" value="1"/>
</dbReference>
<dbReference type="PROSITE" id="PS00622">
    <property type="entry name" value="HTH_LUXR_1"/>
    <property type="match status" value="1"/>
</dbReference>
<dbReference type="OrthoDB" id="9816469at2"/>
<evidence type="ECO:0000259" key="6">
    <source>
        <dbReference type="PROSITE" id="PS50043"/>
    </source>
</evidence>
<dbReference type="CDD" id="cd06170">
    <property type="entry name" value="LuxR_C_like"/>
    <property type="match status" value="1"/>
</dbReference>
<dbReference type="InterPro" id="IPR000792">
    <property type="entry name" value="Tscrpt_reg_LuxR_C"/>
</dbReference>
<keyword evidence="4" id="KW-0804">Transcription</keyword>
<dbReference type="PROSITE" id="PS50110">
    <property type="entry name" value="RESPONSE_REGULATORY"/>
    <property type="match status" value="1"/>
</dbReference>
<reference evidence="8 9" key="1">
    <citation type="submission" date="2018-04" db="EMBL/GenBank/DDBJ databases">
        <title>Denitrifier Microvirgula.</title>
        <authorList>
            <person name="Anderson E."/>
            <person name="Jang J."/>
            <person name="Ishii S."/>
        </authorList>
    </citation>
    <scope>NUCLEOTIDE SEQUENCE [LARGE SCALE GENOMIC DNA]</scope>
    <source>
        <strain evidence="8 9">BE2.4</strain>
    </source>
</reference>
<evidence type="ECO:0000313" key="8">
    <source>
        <dbReference type="EMBL" id="AVY96126.1"/>
    </source>
</evidence>
<dbReference type="InterPro" id="IPR039420">
    <property type="entry name" value="WalR-like"/>
</dbReference>